<comment type="caution">
    <text evidence="1">The sequence shown here is derived from an EMBL/GenBank/DDBJ whole genome shotgun (WGS) entry which is preliminary data.</text>
</comment>
<proteinExistence type="predicted"/>
<feature type="non-terminal residue" evidence="1">
    <location>
        <position position="1"/>
    </location>
</feature>
<evidence type="ECO:0000313" key="1">
    <source>
        <dbReference type="EMBL" id="CAG14392.1"/>
    </source>
</evidence>
<name>Q4RB41_TETNG</name>
<dbReference type="KEGG" id="tng:GSTEN00037310G001"/>
<sequence>KRAGSYRKSLMFKTCQAGELTKVSACGSAPDEPKKTVGEELRHRTNKIHTWVVGRRRQYR</sequence>
<accession>Q4RB41</accession>
<dbReference type="AlphaFoldDB" id="Q4RB41"/>
<protein>
    <submittedName>
        <fullName evidence="1">(spotted green pufferfish) hypothetical protein</fullName>
    </submittedName>
</protein>
<reference evidence="1" key="1">
    <citation type="journal article" date="2004" name="Nature">
        <title>Genome duplication in the teleost fish Tetraodon nigroviridis reveals the early vertebrate proto-karyotype.</title>
        <authorList>
            <person name="Jaillon O."/>
            <person name="Aury J.-M."/>
            <person name="Brunet F."/>
            <person name="Petit J.-L."/>
            <person name="Stange-Thomann N."/>
            <person name="Mauceli E."/>
            <person name="Bouneau L."/>
            <person name="Fischer C."/>
            <person name="Ozouf-Costaz C."/>
            <person name="Bernot A."/>
            <person name="Nicaud S."/>
            <person name="Jaffe D."/>
            <person name="Fisher S."/>
            <person name="Lutfalla G."/>
            <person name="Dossat C."/>
            <person name="Segurens B."/>
            <person name="Dasilva C."/>
            <person name="Salanoubat M."/>
            <person name="Levy M."/>
            <person name="Boudet N."/>
            <person name="Castellano S."/>
            <person name="Anthouard V."/>
            <person name="Jubin C."/>
            <person name="Castelli V."/>
            <person name="Katinka M."/>
            <person name="Vacherie B."/>
            <person name="Biemont C."/>
            <person name="Skalli Z."/>
            <person name="Cattolico L."/>
            <person name="Poulain J."/>
            <person name="De Berardinis V."/>
            <person name="Cruaud C."/>
            <person name="Duprat S."/>
            <person name="Brottier P."/>
            <person name="Coutanceau J.-P."/>
            <person name="Gouzy J."/>
            <person name="Parra G."/>
            <person name="Lardier G."/>
            <person name="Chapple C."/>
            <person name="McKernan K.J."/>
            <person name="McEwan P."/>
            <person name="Bosak S."/>
            <person name="Kellis M."/>
            <person name="Volff J.-N."/>
            <person name="Guigo R."/>
            <person name="Zody M.C."/>
            <person name="Mesirov J."/>
            <person name="Lindblad-Toh K."/>
            <person name="Birren B."/>
            <person name="Nusbaum C."/>
            <person name="Kahn D."/>
            <person name="Robinson-Rechavi M."/>
            <person name="Laudet V."/>
            <person name="Schachter V."/>
            <person name="Quetier F."/>
            <person name="Saurin W."/>
            <person name="Scarpelli C."/>
            <person name="Wincker P."/>
            <person name="Lander E.S."/>
            <person name="Weissenbach J."/>
            <person name="Roest Crollius H."/>
        </authorList>
    </citation>
    <scope>NUCLEOTIDE SEQUENCE [LARGE SCALE GENOMIC DNA]</scope>
</reference>
<reference evidence="1" key="2">
    <citation type="submission" date="2004-02" db="EMBL/GenBank/DDBJ databases">
        <authorList>
            <consortium name="Genoscope"/>
            <consortium name="Whitehead Institute Centre for Genome Research"/>
        </authorList>
    </citation>
    <scope>NUCLEOTIDE SEQUENCE</scope>
</reference>
<dbReference type="EMBL" id="CAAE01022305">
    <property type="protein sequence ID" value="CAG14392.1"/>
    <property type="molecule type" value="Genomic_DNA"/>
</dbReference>
<organism evidence="1">
    <name type="scientific">Tetraodon nigroviridis</name>
    <name type="common">Spotted green pufferfish</name>
    <name type="synonym">Chelonodon nigroviridis</name>
    <dbReference type="NCBI Taxonomy" id="99883"/>
    <lineage>
        <taxon>Eukaryota</taxon>
        <taxon>Metazoa</taxon>
        <taxon>Chordata</taxon>
        <taxon>Craniata</taxon>
        <taxon>Vertebrata</taxon>
        <taxon>Euteleostomi</taxon>
        <taxon>Actinopterygii</taxon>
        <taxon>Neopterygii</taxon>
        <taxon>Teleostei</taxon>
        <taxon>Neoteleostei</taxon>
        <taxon>Acanthomorphata</taxon>
        <taxon>Eupercaria</taxon>
        <taxon>Tetraodontiformes</taxon>
        <taxon>Tetradontoidea</taxon>
        <taxon>Tetraodontidae</taxon>
        <taxon>Tetraodon</taxon>
    </lineage>
</organism>
<gene>
    <name evidence="1" type="ORF">GSTENG00037310001</name>
</gene>